<evidence type="ECO:0000256" key="5">
    <source>
        <dbReference type="ARBA" id="ARBA00022679"/>
    </source>
</evidence>
<dbReference type="GO" id="GO:0042450">
    <property type="term" value="P:L-arginine biosynthetic process via ornithine"/>
    <property type="evidence" value="ECO:0007669"/>
    <property type="project" value="TreeGrafter"/>
</dbReference>
<dbReference type="GO" id="GO:0005737">
    <property type="term" value="C:cytoplasm"/>
    <property type="evidence" value="ECO:0007669"/>
    <property type="project" value="UniProtKB-ARBA"/>
</dbReference>
<dbReference type="PRINTS" id="PR00100">
    <property type="entry name" value="AOTCASE"/>
</dbReference>
<dbReference type="NCBIfam" id="NF001986">
    <property type="entry name" value="PRK00779.1"/>
    <property type="match status" value="1"/>
</dbReference>
<dbReference type="PROSITE" id="PS00097">
    <property type="entry name" value="CARBAMOYLTRANSFERASE"/>
    <property type="match status" value="1"/>
</dbReference>
<name>A0A5A8CA68_CAFRO</name>
<dbReference type="InterPro" id="IPR002292">
    <property type="entry name" value="Orn/put_carbamltrans"/>
</dbReference>
<evidence type="ECO:0000313" key="9">
    <source>
        <dbReference type="EMBL" id="KAA0150013.1"/>
    </source>
</evidence>
<evidence type="ECO:0000259" key="7">
    <source>
        <dbReference type="Pfam" id="PF00185"/>
    </source>
</evidence>
<dbReference type="Proteomes" id="UP000325113">
    <property type="component" value="Unassembled WGS sequence"/>
</dbReference>
<evidence type="ECO:0000259" key="8">
    <source>
        <dbReference type="Pfam" id="PF02729"/>
    </source>
</evidence>
<dbReference type="PANTHER" id="PTHR45753:SF3">
    <property type="entry name" value="ORNITHINE TRANSCARBAMYLASE, MITOCHONDRIAL"/>
    <property type="match status" value="1"/>
</dbReference>
<keyword evidence="5 6" id="KW-0808">Transferase</keyword>
<evidence type="ECO:0000313" key="11">
    <source>
        <dbReference type="Proteomes" id="UP000322899"/>
    </source>
</evidence>
<dbReference type="Pfam" id="PF00185">
    <property type="entry name" value="OTCace"/>
    <property type="match status" value="1"/>
</dbReference>
<dbReference type="GO" id="GO:0004585">
    <property type="term" value="F:ornithine carbamoyltransferase activity"/>
    <property type="evidence" value="ECO:0007669"/>
    <property type="project" value="UniProtKB-EC"/>
</dbReference>
<dbReference type="InterPro" id="IPR036901">
    <property type="entry name" value="Asp/Orn_carbamoylTrfase_sf"/>
</dbReference>
<dbReference type="GO" id="GO:0016597">
    <property type="term" value="F:amino acid binding"/>
    <property type="evidence" value="ECO:0007669"/>
    <property type="project" value="InterPro"/>
</dbReference>
<accession>A0A5A8CA68</accession>
<sequence length="331" mass="35742">MGTRGLWVSAAGWKGRDLVKLSDFSTEDVKDILNLSAALKKHLRKRAVPEFAPLAGESLSMIFQKRSTRTRVSTETGMAKLGGQALFLSSEDIQLGTNEALCDTARVLSRFNSCILARVFEHSTIEELAAESSVPIINGLSDSYHPLQALADALTMQEHCGGSLEGKRLSWVGDGNNIIHSLLAVAPRLGMHVSVATPAGYECAEEPLRQGAEYATAAGTELLLTTDPLKAVAGSDFIATDTWVSMGQEDEKACRLAAFSGYQVTEAMAAEGGASNDWAFLHCLPRKPEEVDDAVFYSDRSLVWDEAENRMWTVMAVMLAQLRGGADIPGM</sequence>
<feature type="domain" description="Aspartate/ornithine carbamoyltransferase Asp/Orn-binding" evidence="7">
    <location>
        <begin position="166"/>
        <end position="319"/>
    </location>
</feature>
<dbReference type="EMBL" id="VLTO01000035">
    <property type="protein sequence ID" value="KAA0173263.1"/>
    <property type="molecule type" value="Genomic_DNA"/>
</dbReference>
<dbReference type="OrthoDB" id="10252326at2759"/>
<dbReference type="Pfam" id="PF02729">
    <property type="entry name" value="OTCace_N"/>
    <property type="match status" value="1"/>
</dbReference>
<dbReference type="FunFam" id="3.40.50.1370:FF:000009">
    <property type="entry name" value="Ornithine carbamoyltransferase, mitochondrial"/>
    <property type="match status" value="1"/>
</dbReference>
<evidence type="ECO:0000256" key="3">
    <source>
        <dbReference type="ARBA" id="ARBA00022571"/>
    </source>
</evidence>
<feature type="domain" description="Aspartate/ornithine carbamoyltransferase carbamoyl-P binding" evidence="8">
    <location>
        <begin position="16"/>
        <end position="158"/>
    </location>
</feature>
<evidence type="ECO:0000256" key="1">
    <source>
        <dbReference type="ARBA" id="ARBA00007805"/>
    </source>
</evidence>
<organism evidence="9 12">
    <name type="scientific">Cafeteria roenbergensis</name>
    <name type="common">Marine flagellate</name>
    <dbReference type="NCBI Taxonomy" id="33653"/>
    <lineage>
        <taxon>Eukaryota</taxon>
        <taxon>Sar</taxon>
        <taxon>Stramenopiles</taxon>
        <taxon>Bigyra</taxon>
        <taxon>Opalozoa</taxon>
        <taxon>Bicosoecida</taxon>
        <taxon>Cafeteriaceae</taxon>
        <taxon>Cafeteria</taxon>
    </lineage>
</organism>
<dbReference type="AlphaFoldDB" id="A0A5A8CA68"/>
<dbReference type="PANTHER" id="PTHR45753">
    <property type="entry name" value="ORNITHINE CARBAMOYLTRANSFERASE, MITOCHONDRIAL"/>
    <property type="match status" value="1"/>
</dbReference>
<proteinExistence type="inferred from homology"/>
<evidence type="ECO:0000313" key="10">
    <source>
        <dbReference type="EMBL" id="KAA0173263.1"/>
    </source>
</evidence>
<keyword evidence="4" id="KW-0028">Amino-acid biosynthesis</keyword>
<dbReference type="InterPro" id="IPR006131">
    <property type="entry name" value="Asp_carbamoyltransf_Asp/Orn-bd"/>
</dbReference>
<dbReference type="InterPro" id="IPR006132">
    <property type="entry name" value="Asp/Orn_carbamoyltranf_P-bd"/>
</dbReference>
<dbReference type="InterPro" id="IPR006130">
    <property type="entry name" value="Asp/Orn_carbamoylTrfase"/>
</dbReference>
<dbReference type="Gene3D" id="3.40.50.1370">
    <property type="entry name" value="Aspartate/ornithine carbamoyltransferase"/>
    <property type="match status" value="2"/>
</dbReference>
<evidence type="ECO:0000256" key="2">
    <source>
        <dbReference type="ARBA" id="ARBA00013007"/>
    </source>
</evidence>
<dbReference type="GO" id="GO:0019240">
    <property type="term" value="P:citrulline biosynthetic process"/>
    <property type="evidence" value="ECO:0007669"/>
    <property type="project" value="TreeGrafter"/>
</dbReference>
<dbReference type="NCBIfam" id="TIGR00658">
    <property type="entry name" value="orni_carb_tr"/>
    <property type="match status" value="1"/>
</dbReference>
<protein>
    <recommendedName>
        <fullName evidence="2">ornithine carbamoyltransferase</fullName>
        <ecNumber evidence="2">2.1.3.3</ecNumber>
    </recommendedName>
</protein>
<comment type="similarity">
    <text evidence="1">Belongs to the aspartate/ornithine carbamoyltransferase superfamily. OTCase family.</text>
</comment>
<dbReference type="SUPFAM" id="SSF53671">
    <property type="entry name" value="Aspartate/ornithine carbamoyltransferase"/>
    <property type="match status" value="1"/>
</dbReference>
<dbReference type="Proteomes" id="UP000322899">
    <property type="component" value="Unassembled WGS sequence"/>
</dbReference>
<gene>
    <name evidence="10" type="ORF">FNF27_05189</name>
    <name evidence="9" type="ORF">FNF31_07099</name>
</gene>
<keyword evidence="3" id="KW-0055">Arginine biosynthesis</keyword>
<reference evidence="11 12" key="1">
    <citation type="submission" date="2019-07" db="EMBL/GenBank/DDBJ databases">
        <title>Genomes of Cafeteria roenbergensis.</title>
        <authorList>
            <person name="Fischer M.G."/>
            <person name="Hackl T."/>
            <person name="Roman M."/>
        </authorList>
    </citation>
    <scope>NUCLEOTIDE SEQUENCE [LARGE SCALE GENOMIC DNA]</scope>
    <source>
        <strain evidence="9 12">Cflag</strain>
        <strain evidence="10 11">E4-10P</strain>
    </source>
</reference>
<comment type="caution">
    <text evidence="9">The sequence shown here is derived from an EMBL/GenBank/DDBJ whole genome shotgun (WGS) entry which is preliminary data.</text>
</comment>
<dbReference type="PRINTS" id="PR00102">
    <property type="entry name" value="OTCASE"/>
</dbReference>
<dbReference type="EC" id="2.1.3.3" evidence="2"/>
<evidence type="ECO:0000256" key="6">
    <source>
        <dbReference type="RuleBase" id="RU003634"/>
    </source>
</evidence>
<dbReference type="EMBL" id="VLTM01000128">
    <property type="protein sequence ID" value="KAA0150013.1"/>
    <property type="molecule type" value="Genomic_DNA"/>
</dbReference>
<evidence type="ECO:0000256" key="4">
    <source>
        <dbReference type="ARBA" id="ARBA00022605"/>
    </source>
</evidence>
<evidence type="ECO:0000313" key="12">
    <source>
        <dbReference type="Proteomes" id="UP000325113"/>
    </source>
</evidence>